<sequence>MTDPDETLFLIASKDCIVELLRSGEAFQLVRVVDFIENAFKTVKIVSRSVVDDSIILDNIKWLRRKRKNYARYSNLVADFNTSYDWYMVFECSRVTLKDILARDDMSPLPARHVRAIMHQLVDAVVSLHRRSMMHLDVCPATIEIVDPTTVKERVYTDQRRFVERIILRCAQIRLVFYGDAGVRTDRAAGTDQYRAPELVFGWTSKTRTDTFSVGCVFSELLTGHPMFPSCSQEDSYVLAKAHLFEAVLGDFPPDIVYRVSLTHNGLFDSSDELKGFYDLSLGLRESFKDLKTAEEEIEDDDAVDALRSLTMIAPADRVHLPDLLSFTYFTRFGAEDYT</sequence>
<evidence type="ECO:0000256" key="3">
    <source>
        <dbReference type="ARBA" id="ARBA00022741"/>
    </source>
</evidence>
<keyword evidence="1" id="KW-0723">Serine/threonine-protein kinase</keyword>
<dbReference type="PROSITE" id="PS50011">
    <property type="entry name" value="PROTEIN_KINASE_DOM"/>
    <property type="match status" value="1"/>
</dbReference>
<dbReference type="GO" id="GO:0004674">
    <property type="term" value="F:protein serine/threonine kinase activity"/>
    <property type="evidence" value="ECO:0007669"/>
    <property type="project" value="UniProtKB-KW"/>
</dbReference>
<dbReference type="OrthoDB" id="29306at2759"/>
<dbReference type="InParanoid" id="A0A409YGG8"/>
<gene>
    <name evidence="7" type="ORF">CVT26_008843</name>
</gene>
<protein>
    <recommendedName>
        <fullName evidence="6">Protein kinase domain-containing protein</fullName>
    </recommendedName>
</protein>
<keyword evidence="4" id="KW-0418">Kinase</keyword>
<evidence type="ECO:0000313" key="7">
    <source>
        <dbReference type="EMBL" id="PPR02113.1"/>
    </source>
</evidence>
<organism evidence="7 8">
    <name type="scientific">Gymnopilus dilepis</name>
    <dbReference type="NCBI Taxonomy" id="231916"/>
    <lineage>
        <taxon>Eukaryota</taxon>
        <taxon>Fungi</taxon>
        <taxon>Dikarya</taxon>
        <taxon>Basidiomycota</taxon>
        <taxon>Agaricomycotina</taxon>
        <taxon>Agaricomycetes</taxon>
        <taxon>Agaricomycetidae</taxon>
        <taxon>Agaricales</taxon>
        <taxon>Agaricineae</taxon>
        <taxon>Hymenogastraceae</taxon>
        <taxon>Gymnopilus</taxon>
    </lineage>
</organism>
<keyword evidence="2" id="KW-0808">Transferase</keyword>
<dbReference type="GO" id="GO:0005524">
    <property type="term" value="F:ATP binding"/>
    <property type="evidence" value="ECO:0007669"/>
    <property type="project" value="UniProtKB-KW"/>
</dbReference>
<feature type="domain" description="Protein kinase" evidence="6">
    <location>
        <begin position="15"/>
        <end position="330"/>
    </location>
</feature>
<evidence type="ECO:0000256" key="4">
    <source>
        <dbReference type="ARBA" id="ARBA00022777"/>
    </source>
</evidence>
<dbReference type="InterPro" id="IPR000719">
    <property type="entry name" value="Prot_kinase_dom"/>
</dbReference>
<dbReference type="InterPro" id="IPR051175">
    <property type="entry name" value="CLK_kinases"/>
</dbReference>
<evidence type="ECO:0000313" key="8">
    <source>
        <dbReference type="Proteomes" id="UP000284706"/>
    </source>
</evidence>
<dbReference type="Gene3D" id="1.10.510.10">
    <property type="entry name" value="Transferase(Phosphotransferase) domain 1"/>
    <property type="match status" value="1"/>
</dbReference>
<keyword evidence="3" id="KW-0547">Nucleotide-binding</keyword>
<proteinExistence type="predicted"/>
<dbReference type="InterPro" id="IPR011009">
    <property type="entry name" value="Kinase-like_dom_sf"/>
</dbReference>
<keyword evidence="8" id="KW-1185">Reference proteome</keyword>
<evidence type="ECO:0000256" key="5">
    <source>
        <dbReference type="ARBA" id="ARBA00022840"/>
    </source>
</evidence>
<reference evidence="7 8" key="1">
    <citation type="journal article" date="2018" name="Evol. Lett.">
        <title>Horizontal gene cluster transfer increased hallucinogenic mushroom diversity.</title>
        <authorList>
            <person name="Reynolds H.T."/>
            <person name="Vijayakumar V."/>
            <person name="Gluck-Thaler E."/>
            <person name="Korotkin H.B."/>
            <person name="Matheny P.B."/>
            <person name="Slot J.C."/>
        </authorList>
    </citation>
    <scope>NUCLEOTIDE SEQUENCE [LARGE SCALE GENOMIC DNA]</scope>
    <source>
        <strain evidence="7 8">SRW20</strain>
    </source>
</reference>
<comment type="caution">
    <text evidence="7">The sequence shown here is derived from an EMBL/GenBank/DDBJ whole genome shotgun (WGS) entry which is preliminary data.</text>
</comment>
<dbReference type="SMART" id="SM00220">
    <property type="entry name" value="S_TKc"/>
    <property type="match status" value="1"/>
</dbReference>
<dbReference type="GO" id="GO:0005634">
    <property type="term" value="C:nucleus"/>
    <property type="evidence" value="ECO:0007669"/>
    <property type="project" value="TreeGrafter"/>
</dbReference>
<dbReference type="EMBL" id="NHYE01000872">
    <property type="protein sequence ID" value="PPR02113.1"/>
    <property type="molecule type" value="Genomic_DNA"/>
</dbReference>
<dbReference type="Proteomes" id="UP000284706">
    <property type="component" value="Unassembled WGS sequence"/>
</dbReference>
<dbReference type="AlphaFoldDB" id="A0A409YGG8"/>
<dbReference type="PANTHER" id="PTHR45646:SF11">
    <property type="entry name" value="SERINE_THREONINE-PROTEIN KINASE DOA"/>
    <property type="match status" value="1"/>
</dbReference>
<name>A0A409YGG8_9AGAR</name>
<dbReference type="SUPFAM" id="SSF56112">
    <property type="entry name" value="Protein kinase-like (PK-like)"/>
    <property type="match status" value="1"/>
</dbReference>
<dbReference type="PANTHER" id="PTHR45646">
    <property type="entry name" value="SERINE/THREONINE-PROTEIN KINASE DOA-RELATED"/>
    <property type="match status" value="1"/>
</dbReference>
<accession>A0A409YGG8</accession>
<evidence type="ECO:0000256" key="1">
    <source>
        <dbReference type="ARBA" id="ARBA00022527"/>
    </source>
</evidence>
<keyword evidence="5" id="KW-0067">ATP-binding</keyword>
<dbReference type="Pfam" id="PF00069">
    <property type="entry name" value="Pkinase"/>
    <property type="match status" value="1"/>
</dbReference>
<evidence type="ECO:0000259" key="6">
    <source>
        <dbReference type="PROSITE" id="PS50011"/>
    </source>
</evidence>
<dbReference type="Gene3D" id="3.30.200.20">
    <property type="entry name" value="Phosphorylase Kinase, domain 1"/>
    <property type="match status" value="1"/>
</dbReference>
<evidence type="ECO:0000256" key="2">
    <source>
        <dbReference type="ARBA" id="ARBA00022679"/>
    </source>
</evidence>